<dbReference type="SUPFAM" id="SSF53223">
    <property type="entry name" value="Aminoacid dehydrogenase-like, N-terminal domain"/>
    <property type="match status" value="1"/>
</dbReference>
<accession>A0A259U400</accession>
<dbReference type="InterPro" id="IPR015884">
    <property type="entry name" value="Malic_enzyme_CS"/>
</dbReference>
<dbReference type="SUPFAM" id="SSF51735">
    <property type="entry name" value="NAD(P)-binding Rossmann-fold domains"/>
    <property type="match status" value="1"/>
</dbReference>
<dbReference type="InterPro" id="IPR037062">
    <property type="entry name" value="Malic_N_dom_sf"/>
</dbReference>
<dbReference type="FunCoup" id="A0A259U400">
    <property type="interactions" value="329"/>
</dbReference>
<feature type="domain" description="Malic enzyme NAD-binding" evidence="5">
    <location>
        <begin position="216"/>
        <end position="413"/>
    </location>
</feature>
<evidence type="ECO:0000313" key="8">
    <source>
        <dbReference type="Proteomes" id="UP000216446"/>
    </source>
</evidence>
<dbReference type="Gene3D" id="3.40.50.10380">
    <property type="entry name" value="Malic enzyme, N-terminal domain"/>
    <property type="match status" value="1"/>
</dbReference>
<evidence type="ECO:0000256" key="4">
    <source>
        <dbReference type="ARBA" id="ARBA00023002"/>
    </source>
</evidence>
<protein>
    <recommendedName>
        <fullName evidence="9">NAD-dependent malic enzyme 1</fullName>
    </recommendedName>
</protein>
<dbReference type="GO" id="GO:0016616">
    <property type="term" value="F:oxidoreductase activity, acting on the CH-OH group of donors, NAD or NADP as acceptor"/>
    <property type="evidence" value="ECO:0007669"/>
    <property type="project" value="InterPro"/>
</dbReference>
<dbReference type="InterPro" id="IPR046346">
    <property type="entry name" value="Aminoacid_DH-like_N_sf"/>
</dbReference>
<feature type="domain" description="Malic enzyme N-terminal" evidence="6">
    <location>
        <begin position="71"/>
        <end position="204"/>
    </location>
</feature>
<proteinExistence type="predicted"/>
<dbReference type="InterPro" id="IPR012302">
    <property type="entry name" value="Malic_NAD-bd"/>
</dbReference>
<dbReference type="SMART" id="SM01274">
    <property type="entry name" value="malic"/>
    <property type="match status" value="1"/>
</dbReference>
<keyword evidence="8" id="KW-1185">Reference proteome</keyword>
<dbReference type="EMBL" id="MQWB01000001">
    <property type="protein sequence ID" value="OZC04564.1"/>
    <property type="molecule type" value="Genomic_DNA"/>
</dbReference>
<dbReference type="PANTHER" id="PTHR43237:SF4">
    <property type="entry name" value="NADP-DEPENDENT MALIC ENZYME"/>
    <property type="match status" value="1"/>
</dbReference>
<evidence type="ECO:0008006" key="9">
    <source>
        <dbReference type="Google" id="ProtNLM"/>
    </source>
</evidence>
<evidence type="ECO:0000259" key="6">
    <source>
        <dbReference type="SMART" id="SM01274"/>
    </source>
</evidence>
<comment type="cofactor">
    <cofactor evidence="1">
        <name>Mn(2+)</name>
        <dbReference type="ChEBI" id="CHEBI:29035"/>
    </cofactor>
</comment>
<dbReference type="Proteomes" id="UP000216446">
    <property type="component" value="Unassembled WGS sequence"/>
</dbReference>
<dbReference type="InterPro" id="IPR012301">
    <property type="entry name" value="Malic_N_dom"/>
</dbReference>
<name>A0A259U400_9BACT</name>
<comment type="caution">
    <text evidence="7">The sequence shown here is derived from an EMBL/GenBank/DDBJ whole genome shotgun (WGS) entry which is preliminary data.</text>
</comment>
<evidence type="ECO:0000256" key="1">
    <source>
        <dbReference type="ARBA" id="ARBA00001936"/>
    </source>
</evidence>
<keyword evidence="4" id="KW-0560">Oxidoreductase</keyword>
<dbReference type="InParanoid" id="A0A259U400"/>
<dbReference type="Pfam" id="PF00390">
    <property type="entry name" value="malic"/>
    <property type="match status" value="1"/>
</dbReference>
<dbReference type="PANTHER" id="PTHR43237">
    <property type="entry name" value="NADP-DEPENDENT MALIC ENZYME"/>
    <property type="match status" value="1"/>
</dbReference>
<reference evidence="7 8" key="1">
    <citation type="submission" date="2016-11" db="EMBL/GenBank/DDBJ databases">
        <title>Study of marine rhodopsin-containing bacteria.</title>
        <authorList>
            <person name="Yoshizawa S."/>
            <person name="Kumagai Y."/>
            <person name="Kogure K."/>
        </authorList>
    </citation>
    <scope>NUCLEOTIDE SEQUENCE [LARGE SCALE GENOMIC DNA]</scope>
    <source>
        <strain evidence="7 8">SG-29</strain>
    </source>
</reference>
<dbReference type="InterPro" id="IPR036291">
    <property type="entry name" value="NAD(P)-bd_dom_sf"/>
</dbReference>
<sequence>MIGALLGVIGEHGALVGDIETRYVGRDHFLRDVTVSAYDQPHLDEVLKAIREETETEIQNVRDLVFERHAGGKIRVGRTTAADTPEDLRYIYTPGVARVCRAIEQDPALARQFTSMGHTVAIVSNGTRVLGLGDIGALASLPVMEGKAVLYDRFVGLSAVPLVIDEDDPEAFVDTVCRVAVGFGGIHLEDIRTPDCFWIEDELIRRLPQPVMHDDQHGTATVLLAAVLSALRHTDREGRRDLTCAQVGLGAAGLAIARLLMDAGFDVVGVDPGAEARERLEASGGRTAELHAAAEEADVLIATTGVIGLITPEMIRPGQVVLALSNPIPEISPEAAVEAGAAFAADGRSVNNALAFPGLFKAALDVGAPAITSAMKIAAAEAISALAPDQELVPSPFDPRVHERVIKAVSAAA</sequence>
<dbReference type="AlphaFoldDB" id="A0A259U400"/>
<dbReference type="GO" id="GO:0051287">
    <property type="term" value="F:NAD binding"/>
    <property type="evidence" value="ECO:0007669"/>
    <property type="project" value="InterPro"/>
</dbReference>
<evidence type="ECO:0000256" key="3">
    <source>
        <dbReference type="ARBA" id="ARBA00022723"/>
    </source>
</evidence>
<dbReference type="PROSITE" id="PS00331">
    <property type="entry name" value="MALIC_ENZYMES"/>
    <property type="match status" value="1"/>
</dbReference>
<dbReference type="GO" id="GO:0046872">
    <property type="term" value="F:metal ion binding"/>
    <property type="evidence" value="ECO:0007669"/>
    <property type="project" value="UniProtKB-KW"/>
</dbReference>
<dbReference type="InterPro" id="IPR051674">
    <property type="entry name" value="Malate_Decarboxylase"/>
</dbReference>
<organism evidence="7 8">
    <name type="scientific">Rubricoccus marinus</name>
    <dbReference type="NCBI Taxonomy" id="716817"/>
    <lineage>
        <taxon>Bacteria</taxon>
        <taxon>Pseudomonadati</taxon>
        <taxon>Rhodothermota</taxon>
        <taxon>Rhodothermia</taxon>
        <taxon>Rhodothermales</taxon>
        <taxon>Rubricoccaceae</taxon>
        <taxon>Rubricoccus</taxon>
    </lineage>
</organism>
<keyword evidence="3" id="KW-0479">Metal-binding</keyword>
<evidence type="ECO:0000256" key="2">
    <source>
        <dbReference type="ARBA" id="ARBA00001946"/>
    </source>
</evidence>
<evidence type="ECO:0000259" key="5">
    <source>
        <dbReference type="SMART" id="SM00919"/>
    </source>
</evidence>
<dbReference type="GO" id="GO:0004470">
    <property type="term" value="F:malic enzyme activity"/>
    <property type="evidence" value="ECO:0007669"/>
    <property type="project" value="InterPro"/>
</dbReference>
<comment type="cofactor">
    <cofactor evidence="2">
        <name>Mg(2+)</name>
        <dbReference type="ChEBI" id="CHEBI:18420"/>
    </cofactor>
</comment>
<evidence type="ECO:0000313" key="7">
    <source>
        <dbReference type="EMBL" id="OZC04564.1"/>
    </source>
</evidence>
<gene>
    <name evidence="7" type="ORF">BSZ36_03020</name>
</gene>
<dbReference type="SMART" id="SM00919">
    <property type="entry name" value="Malic_M"/>
    <property type="match status" value="1"/>
</dbReference>
<dbReference type="Gene3D" id="3.40.50.720">
    <property type="entry name" value="NAD(P)-binding Rossmann-like Domain"/>
    <property type="match status" value="1"/>
</dbReference>